<dbReference type="InterPro" id="IPR050767">
    <property type="entry name" value="Sel1_AlgK"/>
</dbReference>
<dbReference type="AlphaFoldDB" id="A0A1G8DAM2"/>
<dbReference type="STRING" id="702745.SAMN05421818_10683"/>
<dbReference type="InterPro" id="IPR006597">
    <property type="entry name" value="Sel1-like"/>
</dbReference>
<keyword evidence="2" id="KW-1185">Reference proteome</keyword>
<dbReference type="GO" id="GO:0036503">
    <property type="term" value="P:ERAD pathway"/>
    <property type="evidence" value="ECO:0007669"/>
    <property type="project" value="TreeGrafter"/>
</dbReference>
<dbReference type="RefSeq" id="WP_090407000.1">
    <property type="nucleotide sequence ID" value="NZ_FNDQ01000006.1"/>
</dbReference>
<dbReference type="InterPro" id="IPR011990">
    <property type="entry name" value="TPR-like_helical_dom_sf"/>
</dbReference>
<protein>
    <submittedName>
        <fullName evidence="1">TPR repeat</fullName>
    </submittedName>
</protein>
<sequence>MAHRLYIYNVSLDQDFYDESLVGEWNYVIPLFFLPLFAHPLAKSELKQFGFKSSKDLFFNVKEALPLFEKFHLWIQQQVDLIPATDQAKYLQSYERQLYYFQNLPYDYFRLDGTDVYNMNEESHKKQAQAFSAEIALFTEELANIIDLELDSEHINRGVIGQSYFPFSTFEEYLNNDNANFGWDWLEIAFEKDYDYLQYEENELYGLTTFDNKKITEAVYGYIGEFTEANLAIIQRDELFGFIDKTGVEVVKPLYFDVGTAQIEYFFDEQGNEDTSRTLMVAAVCQDGKWGLLNLLSHTYLIPLAYELVEFLYPYYYNVYNGSHYAVYNFAGEQLIPFKGDSPFEYHYTYFCTSMGNKRDFYSRSHHYLGKFAYEDVRNSDIENHLLIPSEVNSKLHNLITFDGELVLESIKHVQYVTNECVIVYTDKLKGIYNHLKAKYVLEPMNCKIDTYIDYWMNLGAGQCHVSHGKKKGIFDAIEERWIVPFTTIDVVKILTNGFAATKLKDKWALRLISLPDQEPIYEYDFITMHNLEQDIDTIVLYKDNAVFTCNNHEIQTISTHHLLLLAGKLRYDSNGEVGLFNPYFNEKTQVLTAEDYAQLEPYQLNAVKDYYTDHSFDEQYEALLLMAEAVNNSELLQELGYRYLTEDDYIDYNKAKHLFELAATHDNPYSVTNLGYMYEHGFGVEQDIHKAIEYYTQGAELGNNTSYNNLALIYYYGATGLENDFNSAIHYFKKVNIKEYEVCNYLADCYYLLGEYKNAMKYIKEDMKNNDNIGSFLLGRMYCYGYGVKQDGKKAIPLLEKALQQAYNIAILDLIDIYAKDEENKDPEKLAYYIALAKEKEVELPEEYKEKSFLKKTLGKWFK</sequence>
<evidence type="ECO:0000313" key="2">
    <source>
        <dbReference type="Proteomes" id="UP000243588"/>
    </source>
</evidence>
<dbReference type="EMBL" id="FNDQ01000006">
    <property type="protein sequence ID" value="SDH54757.1"/>
    <property type="molecule type" value="Genomic_DNA"/>
</dbReference>
<dbReference type="SMART" id="SM00671">
    <property type="entry name" value="SEL1"/>
    <property type="match status" value="4"/>
</dbReference>
<dbReference type="SUPFAM" id="SSF81901">
    <property type="entry name" value="HCP-like"/>
    <property type="match status" value="2"/>
</dbReference>
<dbReference type="PANTHER" id="PTHR11102">
    <property type="entry name" value="SEL-1-LIKE PROTEIN"/>
    <property type="match status" value="1"/>
</dbReference>
<gene>
    <name evidence="1" type="ORF">SAMN05421818_10683</name>
</gene>
<accession>A0A1G8DAM2</accession>
<proteinExistence type="predicted"/>
<dbReference type="Gene3D" id="1.25.40.10">
    <property type="entry name" value="Tetratricopeptide repeat domain"/>
    <property type="match status" value="2"/>
</dbReference>
<dbReference type="PANTHER" id="PTHR11102:SF147">
    <property type="entry name" value="SEL1L ADAPTOR SUBUNIT OF ERAD E3 UBIQUITIN LIGASE"/>
    <property type="match status" value="1"/>
</dbReference>
<dbReference type="Pfam" id="PF08238">
    <property type="entry name" value="Sel1"/>
    <property type="match status" value="4"/>
</dbReference>
<reference evidence="2" key="1">
    <citation type="submission" date="2016-10" db="EMBL/GenBank/DDBJ databases">
        <authorList>
            <person name="Varghese N."/>
            <person name="Submissions S."/>
        </authorList>
    </citation>
    <scope>NUCLEOTIDE SEQUENCE [LARGE SCALE GENOMIC DNA]</scope>
    <source>
        <strain evidence="2">DSM 23313</strain>
    </source>
</reference>
<organism evidence="1 2">
    <name type="scientific">Myroides phaeus</name>
    <dbReference type="NCBI Taxonomy" id="702745"/>
    <lineage>
        <taxon>Bacteria</taxon>
        <taxon>Pseudomonadati</taxon>
        <taxon>Bacteroidota</taxon>
        <taxon>Flavobacteriia</taxon>
        <taxon>Flavobacteriales</taxon>
        <taxon>Flavobacteriaceae</taxon>
        <taxon>Myroides</taxon>
    </lineage>
</organism>
<evidence type="ECO:0000313" key="1">
    <source>
        <dbReference type="EMBL" id="SDH54757.1"/>
    </source>
</evidence>
<dbReference type="Proteomes" id="UP000243588">
    <property type="component" value="Unassembled WGS sequence"/>
</dbReference>
<name>A0A1G8DAM2_9FLAO</name>